<dbReference type="AlphaFoldDB" id="A0A246J2Z6"/>
<dbReference type="PROSITE" id="PS51184">
    <property type="entry name" value="JMJC"/>
    <property type="match status" value="1"/>
</dbReference>
<name>A0A246J2Z6_9BURK</name>
<dbReference type="InterPro" id="IPR041667">
    <property type="entry name" value="Cupin_8"/>
</dbReference>
<dbReference type="SUPFAM" id="SSF51197">
    <property type="entry name" value="Clavaminate synthase-like"/>
    <property type="match status" value="1"/>
</dbReference>
<dbReference type="Proteomes" id="UP000197468">
    <property type="component" value="Unassembled WGS sequence"/>
</dbReference>
<evidence type="ECO:0000259" key="1">
    <source>
        <dbReference type="PROSITE" id="PS51184"/>
    </source>
</evidence>
<proteinExistence type="predicted"/>
<dbReference type="Gene3D" id="2.60.120.650">
    <property type="entry name" value="Cupin"/>
    <property type="match status" value="1"/>
</dbReference>
<keyword evidence="3" id="KW-1185">Reference proteome</keyword>
<feature type="domain" description="JmjC" evidence="1">
    <location>
        <begin position="111"/>
        <end position="268"/>
    </location>
</feature>
<dbReference type="InterPro" id="IPR003347">
    <property type="entry name" value="JmjC_dom"/>
</dbReference>
<dbReference type="Pfam" id="PF13621">
    <property type="entry name" value="Cupin_8"/>
    <property type="match status" value="1"/>
</dbReference>
<dbReference type="RefSeq" id="WP_088386648.1">
    <property type="nucleotide sequence ID" value="NZ_NIOF01000010.1"/>
</dbReference>
<gene>
    <name evidence="2" type="ORF">CDN99_19985</name>
</gene>
<dbReference type="SMART" id="SM00558">
    <property type="entry name" value="JmjC"/>
    <property type="match status" value="1"/>
</dbReference>
<organism evidence="2 3">
    <name type="scientific">Roseateles aquatilis</name>
    <dbReference type="NCBI Taxonomy" id="431061"/>
    <lineage>
        <taxon>Bacteria</taxon>
        <taxon>Pseudomonadati</taxon>
        <taxon>Pseudomonadota</taxon>
        <taxon>Betaproteobacteria</taxon>
        <taxon>Burkholderiales</taxon>
        <taxon>Sphaerotilaceae</taxon>
        <taxon>Roseateles</taxon>
    </lineage>
</organism>
<sequence>MEPIHELTDLTPGRLPDGLLAAAQPVVLRGLVSHWPAVQASRRSDRSAVDYLRQCWRGEPVAIMTGAPEIDGRFFYNDDFSGFNFGREDAPLPAVMEALLELREQPRPPCFYVGSTTVDTCLPGFRAHNDLDVGDPDPLVSVWLGNRSRIAPHYDLPDNIACVMAGHRRFTLFPPEQLPNLYVGPIDFTPAGQPVSLVDLKQPDFERFPRFAEALANGLQAELGPGDAVYIPSMWWHQVEALDAFNVLINYWWRQSPAHMDSPVAALMLALLTMRDLPPAQRRAWQGLFDHYVFQADASTVAHIPPQARHALAPLTADGADHLRAHLLKRLQR</sequence>
<accession>A0A246J2Z6</accession>
<dbReference type="OrthoDB" id="479699at2"/>
<dbReference type="PANTHER" id="PTHR12461:SF105">
    <property type="entry name" value="HYPOXIA-INDUCIBLE FACTOR 1-ALPHA INHIBITOR"/>
    <property type="match status" value="1"/>
</dbReference>
<evidence type="ECO:0000313" key="3">
    <source>
        <dbReference type="Proteomes" id="UP000197468"/>
    </source>
</evidence>
<protein>
    <submittedName>
        <fullName evidence="2">Cupin</fullName>
    </submittedName>
</protein>
<dbReference type="PANTHER" id="PTHR12461">
    <property type="entry name" value="HYPOXIA-INDUCIBLE FACTOR 1 ALPHA INHIBITOR-RELATED"/>
    <property type="match status" value="1"/>
</dbReference>
<evidence type="ECO:0000313" key="2">
    <source>
        <dbReference type="EMBL" id="OWQ86980.1"/>
    </source>
</evidence>
<reference evidence="2 3" key="1">
    <citation type="journal article" date="2008" name="Int. J. Syst. Evol. Microbiol.">
        <title>Description of Roseateles aquatilis sp. nov. and Roseateles terrae sp. nov., in the class Betaproteobacteria, and emended description of the genus Roseateles.</title>
        <authorList>
            <person name="Gomila M."/>
            <person name="Bowien B."/>
            <person name="Falsen E."/>
            <person name="Moore E.R."/>
            <person name="Lalucat J."/>
        </authorList>
    </citation>
    <scope>NUCLEOTIDE SEQUENCE [LARGE SCALE GENOMIC DNA]</scope>
    <source>
        <strain evidence="2 3">CCUG 48205</strain>
    </source>
</reference>
<comment type="caution">
    <text evidence="2">The sequence shown here is derived from an EMBL/GenBank/DDBJ whole genome shotgun (WGS) entry which is preliminary data.</text>
</comment>
<dbReference type="EMBL" id="NIOF01000010">
    <property type="protein sequence ID" value="OWQ86980.1"/>
    <property type="molecule type" value="Genomic_DNA"/>
</dbReference>